<evidence type="ECO:0000313" key="4">
    <source>
        <dbReference type="Proteomes" id="UP000264036"/>
    </source>
</evidence>
<dbReference type="PANTHER" id="PTHR43861">
    <property type="entry name" value="TRANS-ACONITATE 2-METHYLTRANSFERASE-RELATED"/>
    <property type="match status" value="1"/>
</dbReference>
<evidence type="ECO:0000259" key="2">
    <source>
        <dbReference type="Pfam" id="PF13649"/>
    </source>
</evidence>
<dbReference type="Gene3D" id="3.40.50.150">
    <property type="entry name" value="Vaccinia Virus protein VP39"/>
    <property type="match status" value="1"/>
</dbReference>
<keyword evidence="3" id="KW-0489">Methyltransferase</keyword>
<comment type="caution">
    <text evidence="3">The sequence shown here is derived from an EMBL/GenBank/DDBJ whole genome shotgun (WGS) entry which is preliminary data.</text>
</comment>
<dbReference type="Pfam" id="PF13649">
    <property type="entry name" value="Methyltransf_25"/>
    <property type="match status" value="1"/>
</dbReference>
<feature type="domain" description="Methyltransferase" evidence="2">
    <location>
        <begin position="45"/>
        <end position="138"/>
    </location>
</feature>
<dbReference type="GO" id="GO:0032259">
    <property type="term" value="P:methylation"/>
    <property type="evidence" value="ECO:0007669"/>
    <property type="project" value="UniProtKB-KW"/>
</dbReference>
<reference evidence="3 4" key="1">
    <citation type="journal article" date="2018" name="Nat. Biotechnol.">
        <title>A standardized bacterial taxonomy based on genome phylogeny substantially revises the tree of life.</title>
        <authorList>
            <person name="Parks D.H."/>
            <person name="Chuvochina M."/>
            <person name="Waite D.W."/>
            <person name="Rinke C."/>
            <person name="Skarshewski A."/>
            <person name="Chaumeil P.A."/>
            <person name="Hugenholtz P."/>
        </authorList>
    </citation>
    <scope>NUCLEOTIDE SEQUENCE [LARGE SCALE GENOMIC DNA]</scope>
    <source>
        <strain evidence="3">UBA10707</strain>
    </source>
</reference>
<dbReference type="SUPFAM" id="SSF53335">
    <property type="entry name" value="S-adenosyl-L-methionine-dependent methyltransferases"/>
    <property type="match status" value="1"/>
</dbReference>
<evidence type="ECO:0000256" key="1">
    <source>
        <dbReference type="ARBA" id="ARBA00022679"/>
    </source>
</evidence>
<dbReference type="InterPro" id="IPR029063">
    <property type="entry name" value="SAM-dependent_MTases_sf"/>
</dbReference>
<dbReference type="GO" id="GO:0008168">
    <property type="term" value="F:methyltransferase activity"/>
    <property type="evidence" value="ECO:0007669"/>
    <property type="project" value="UniProtKB-KW"/>
</dbReference>
<dbReference type="CDD" id="cd02440">
    <property type="entry name" value="AdoMet_MTases"/>
    <property type="match status" value="1"/>
</dbReference>
<dbReference type="Proteomes" id="UP000264036">
    <property type="component" value="Unassembled WGS sequence"/>
</dbReference>
<evidence type="ECO:0000313" key="3">
    <source>
        <dbReference type="EMBL" id="HBP29613.1"/>
    </source>
</evidence>
<accession>A0A356LF17</accession>
<proteinExistence type="predicted"/>
<dbReference type="AlphaFoldDB" id="A0A356LF17"/>
<dbReference type="EMBL" id="DOEK01000025">
    <property type="protein sequence ID" value="HBP29613.1"/>
    <property type="molecule type" value="Genomic_DNA"/>
</dbReference>
<organism evidence="3 4">
    <name type="scientific">Advenella kashmirensis</name>
    <dbReference type="NCBI Taxonomy" id="310575"/>
    <lineage>
        <taxon>Bacteria</taxon>
        <taxon>Pseudomonadati</taxon>
        <taxon>Pseudomonadota</taxon>
        <taxon>Betaproteobacteria</taxon>
        <taxon>Burkholderiales</taxon>
        <taxon>Alcaligenaceae</taxon>
    </lineage>
</organism>
<protein>
    <submittedName>
        <fullName evidence="3">Methyltransferase</fullName>
    </submittedName>
</protein>
<gene>
    <name evidence="3" type="ORF">DD666_09385</name>
</gene>
<dbReference type="InterPro" id="IPR041698">
    <property type="entry name" value="Methyltransf_25"/>
</dbReference>
<keyword evidence="1 3" id="KW-0808">Transferase</keyword>
<name>A0A356LF17_9BURK</name>
<sequence length="226" mass="24494">MDAFSKPDLVANYADRTEKMVPGLRDLHTMAAVLLAERVPVDAHILVLGAGGGMEIRAFAQLHPDWCFDGVDPSEQMLDLARQTLGPLASRVTFHQGYIESIEQAGFDAATCFLTLHFLPQAQRLKTLQALFCRLKPGAPLVVAHHSLPGSASDKDRWLDRNAAFAKASGLAMPSGGARQSASRDLLPILSAAQDTALLREAGFVDVDVFYAGFTFRGWVGYKPVT</sequence>